<evidence type="ECO:0000313" key="3">
    <source>
        <dbReference type="Proteomes" id="UP000620124"/>
    </source>
</evidence>
<dbReference type="Proteomes" id="UP000620124">
    <property type="component" value="Unassembled WGS sequence"/>
</dbReference>
<proteinExistence type="predicted"/>
<comment type="caution">
    <text evidence="2">The sequence shown here is derived from an EMBL/GenBank/DDBJ whole genome shotgun (WGS) entry which is preliminary data.</text>
</comment>
<gene>
    <name evidence="2" type="ORF">MVEN_00484400</name>
</gene>
<dbReference type="OrthoDB" id="2920816at2759"/>
<organism evidence="2 3">
    <name type="scientific">Mycena venus</name>
    <dbReference type="NCBI Taxonomy" id="2733690"/>
    <lineage>
        <taxon>Eukaryota</taxon>
        <taxon>Fungi</taxon>
        <taxon>Dikarya</taxon>
        <taxon>Basidiomycota</taxon>
        <taxon>Agaricomycotina</taxon>
        <taxon>Agaricomycetes</taxon>
        <taxon>Agaricomycetidae</taxon>
        <taxon>Agaricales</taxon>
        <taxon>Marasmiineae</taxon>
        <taxon>Mycenaceae</taxon>
        <taxon>Mycena</taxon>
    </lineage>
</organism>
<name>A0A8H6YXF3_9AGAR</name>
<protein>
    <submittedName>
        <fullName evidence="2">Uncharacterized protein</fullName>
    </submittedName>
</protein>
<keyword evidence="3" id="KW-1185">Reference proteome</keyword>
<accession>A0A8H6YXF3</accession>
<feature type="region of interest" description="Disordered" evidence="1">
    <location>
        <begin position="108"/>
        <end position="134"/>
    </location>
</feature>
<sequence length="134" mass="14746">MKSNNIHLEQDNRRLTIFRLALPSATQIPVRILTEEEADKALCQESKARKKKAKGLAARLTTKDGGYSVIIRFPDAWEVVEQGNYYCQLNAAAPVNVDAGTSKEAEVTVEADNEGDKATGVVQLGKDSKTRKEL</sequence>
<evidence type="ECO:0000256" key="1">
    <source>
        <dbReference type="SAM" id="MobiDB-lite"/>
    </source>
</evidence>
<evidence type="ECO:0000313" key="2">
    <source>
        <dbReference type="EMBL" id="KAF7366081.1"/>
    </source>
</evidence>
<dbReference type="EMBL" id="JACAZI010000003">
    <property type="protein sequence ID" value="KAF7366081.1"/>
    <property type="molecule type" value="Genomic_DNA"/>
</dbReference>
<dbReference type="AlphaFoldDB" id="A0A8H6YXF3"/>
<reference evidence="2" key="1">
    <citation type="submission" date="2020-05" db="EMBL/GenBank/DDBJ databases">
        <title>Mycena genomes resolve the evolution of fungal bioluminescence.</title>
        <authorList>
            <person name="Tsai I.J."/>
        </authorList>
    </citation>
    <scope>NUCLEOTIDE SEQUENCE</scope>
    <source>
        <strain evidence="2">CCC161011</strain>
    </source>
</reference>